<evidence type="ECO:0000313" key="1">
    <source>
        <dbReference type="EMBL" id="MDH1234441.1"/>
    </source>
</evidence>
<dbReference type="AlphaFoldDB" id="A0AA42P4I0"/>
<comment type="caution">
    <text evidence="1">The sequence shown here is derived from an EMBL/GenBank/DDBJ whole genome shotgun (WGS) entry which is preliminary data.</text>
</comment>
<proteinExistence type="predicted"/>
<name>A0AA42P4I0_STUST</name>
<organism evidence="1 2">
    <name type="scientific">Stutzerimonas stutzeri</name>
    <name type="common">Pseudomonas stutzeri</name>
    <dbReference type="NCBI Taxonomy" id="316"/>
    <lineage>
        <taxon>Bacteria</taxon>
        <taxon>Pseudomonadati</taxon>
        <taxon>Pseudomonadota</taxon>
        <taxon>Gammaproteobacteria</taxon>
        <taxon>Pseudomonadales</taxon>
        <taxon>Pseudomonadaceae</taxon>
        <taxon>Stutzerimonas</taxon>
    </lineage>
</organism>
<sequence>MGITTKTITVCCCDVCGSECVPEDGEVRVQVNSGDRDVGPAHIRGVLVFDQPYGCTSGIVCRPCKLKWLAVYLEREAKTT</sequence>
<protein>
    <submittedName>
        <fullName evidence="1">Uncharacterized protein</fullName>
    </submittedName>
</protein>
<accession>A0AA42P4I0</accession>
<evidence type="ECO:0000313" key="2">
    <source>
        <dbReference type="Proteomes" id="UP001158500"/>
    </source>
</evidence>
<dbReference type="RefSeq" id="WP_279640923.1">
    <property type="nucleotide sequence ID" value="NZ_JAOCAE010000001.1"/>
</dbReference>
<dbReference type="Proteomes" id="UP001158500">
    <property type="component" value="Unassembled WGS sequence"/>
</dbReference>
<dbReference type="EMBL" id="JAOCAE010000001">
    <property type="protein sequence ID" value="MDH1234441.1"/>
    <property type="molecule type" value="Genomic_DNA"/>
</dbReference>
<gene>
    <name evidence="1" type="ORF">N5C32_00120</name>
</gene>
<reference evidence="1" key="1">
    <citation type="submission" date="2022-09" db="EMBL/GenBank/DDBJ databases">
        <title>Intensive care unit water sources are persistently colonized with multi-drug resistant bacteria and are the site of extensive horizontal gene transfer of antibiotic resistance genes.</title>
        <authorList>
            <person name="Diorio-Toth L."/>
        </authorList>
    </citation>
    <scope>NUCLEOTIDE SEQUENCE</scope>
    <source>
        <strain evidence="1">GD03947</strain>
    </source>
</reference>